<reference evidence="1 2" key="1">
    <citation type="submission" date="2014-04" db="EMBL/GenBank/DDBJ databases">
        <authorList>
            <consortium name="DOE Joint Genome Institute"/>
            <person name="Kuo A."/>
            <person name="Kohler A."/>
            <person name="Costa M.D."/>
            <person name="Nagy L.G."/>
            <person name="Floudas D."/>
            <person name="Copeland A."/>
            <person name="Barry K.W."/>
            <person name="Cichocki N."/>
            <person name="Veneault-Fourrey C."/>
            <person name="LaButti K."/>
            <person name="Lindquist E.A."/>
            <person name="Lipzen A."/>
            <person name="Lundell T."/>
            <person name="Morin E."/>
            <person name="Murat C."/>
            <person name="Sun H."/>
            <person name="Tunlid A."/>
            <person name="Henrissat B."/>
            <person name="Grigoriev I.V."/>
            <person name="Hibbett D.S."/>
            <person name="Martin F."/>
            <person name="Nordberg H.P."/>
            <person name="Cantor M.N."/>
            <person name="Hua S.X."/>
        </authorList>
    </citation>
    <scope>NUCLEOTIDE SEQUENCE [LARGE SCALE GENOMIC DNA]</scope>
    <source>
        <strain evidence="1 2">441</strain>
    </source>
</reference>
<sequence length="93" mass="10986">MIHLPPAKTRLLTQSRGKSCPFFARKRPAPLCRRPDSSLSDHLVRDWTRGWRVGQAFECLYPSRFTRQEQKFYGRTLTTRMVSDDRISSNWVE</sequence>
<dbReference type="EMBL" id="KN833720">
    <property type="protein sequence ID" value="KIK24074.1"/>
    <property type="molecule type" value="Genomic_DNA"/>
</dbReference>
<organism evidence="1 2">
    <name type="scientific">Pisolithus microcarpus 441</name>
    <dbReference type="NCBI Taxonomy" id="765257"/>
    <lineage>
        <taxon>Eukaryota</taxon>
        <taxon>Fungi</taxon>
        <taxon>Dikarya</taxon>
        <taxon>Basidiomycota</taxon>
        <taxon>Agaricomycotina</taxon>
        <taxon>Agaricomycetes</taxon>
        <taxon>Agaricomycetidae</taxon>
        <taxon>Boletales</taxon>
        <taxon>Sclerodermatineae</taxon>
        <taxon>Pisolithaceae</taxon>
        <taxon>Pisolithus</taxon>
    </lineage>
</organism>
<dbReference type="AlphaFoldDB" id="A0A0C9ZDT1"/>
<gene>
    <name evidence="1" type="ORF">PISMIDRAFT_422541</name>
</gene>
<proteinExistence type="predicted"/>
<dbReference type="HOGENOM" id="CLU_2400533_0_0_1"/>
<keyword evidence="2" id="KW-1185">Reference proteome</keyword>
<reference evidence="2" key="2">
    <citation type="submission" date="2015-01" db="EMBL/GenBank/DDBJ databases">
        <title>Evolutionary Origins and Diversification of the Mycorrhizal Mutualists.</title>
        <authorList>
            <consortium name="DOE Joint Genome Institute"/>
            <consortium name="Mycorrhizal Genomics Consortium"/>
            <person name="Kohler A."/>
            <person name="Kuo A."/>
            <person name="Nagy L.G."/>
            <person name="Floudas D."/>
            <person name="Copeland A."/>
            <person name="Barry K.W."/>
            <person name="Cichocki N."/>
            <person name="Veneault-Fourrey C."/>
            <person name="LaButti K."/>
            <person name="Lindquist E.A."/>
            <person name="Lipzen A."/>
            <person name="Lundell T."/>
            <person name="Morin E."/>
            <person name="Murat C."/>
            <person name="Riley R."/>
            <person name="Ohm R."/>
            <person name="Sun H."/>
            <person name="Tunlid A."/>
            <person name="Henrissat B."/>
            <person name="Grigoriev I.V."/>
            <person name="Hibbett D.S."/>
            <person name="Martin F."/>
        </authorList>
    </citation>
    <scope>NUCLEOTIDE SEQUENCE [LARGE SCALE GENOMIC DNA]</scope>
    <source>
        <strain evidence="2">441</strain>
    </source>
</reference>
<evidence type="ECO:0000313" key="1">
    <source>
        <dbReference type="EMBL" id="KIK24074.1"/>
    </source>
</evidence>
<dbReference type="Proteomes" id="UP000054018">
    <property type="component" value="Unassembled WGS sequence"/>
</dbReference>
<accession>A0A0C9ZDT1</accession>
<evidence type="ECO:0000313" key="2">
    <source>
        <dbReference type="Proteomes" id="UP000054018"/>
    </source>
</evidence>
<protein>
    <submittedName>
        <fullName evidence="1">Uncharacterized protein</fullName>
    </submittedName>
</protein>
<name>A0A0C9ZDT1_9AGAM</name>